<dbReference type="PANTHER" id="PTHR14226">
    <property type="entry name" value="NEUROPATHY TARGET ESTERASE/SWISS CHEESE D.MELANOGASTER"/>
    <property type="match status" value="1"/>
</dbReference>
<evidence type="ECO:0000256" key="5">
    <source>
        <dbReference type="RuleBase" id="RU361262"/>
    </source>
</evidence>
<evidence type="ECO:0000256" key="2">
    <source>
        <dbReference type="ARBA" id="ARBA00022963"/>
    </source>
</evidence>
<protein>
    <recommendedName>
        <fullName evidence="5">Patatin</fullName>
        <ecNumber evidence="5">3.1.1.-</ecNumber>
    </recommendedName>
</protein>
<evidence type="ECO:0000313" key="8">
    <source>
        <dbReference type="EMBL" id="KAK4377967.1"/>
    </source>
</evidence>
<feature type="region of interest" description="Disordered" evidence="6">
    <location>
        <begin position="438"/>
        <end position="461"/>
    </location>
</feature>
<feature type="short sequence motif" description="GXSXG" evidence="4">
    <location>
        <begin position="62"/>
        <end position="66"/>
    </location>
</feature>
<comment type="domain">
    <text evidence="5">The nitrogen atoms of the two glycine residues in the GGXR motif define the oxyanion hole, and stabilize the oxyanion that forms during the nucleophilic attack by the catalytic serine during substrate cleavage.</text>
</comment>
<keyword evidence="3 4" id="KW-0443">Lipid metabolism</keyword>
<evidence type="ECO:0000256" key="4">
    <source>
        <dbReference type="PROSITE-ProRule" id="PRU01161"/>
    </source>
</evidence>
<feature type="domain" description="PNPLA" evidence="7">
    <location>
        <begin position="31"/>
        <end position="235"/>
    </location>
</feature>
<dbReference type="AlphaFoldDB" id="A0AAE1SXJ5"/>
<dbReference type="Pfam" id="PF01734">
    <property type="entry name" value="Patatin"/>
    <property type="match status" value="1"/>
</dbReference>
<dbReference type="InterPro" id="IPR016035">
    <property type="entry name" value="Acyl_Trfase/lysoPLipase"/>
</dbReference>
<dbReference type="InterPro" id="IPR050301">
    <property type="entry name" value="NTE"/>
</dbReference>
<dbReference type="PANTHER" id="PTHR14226:SF10">
    <property type="entry name" value="TRIACYLGLYCEROL LIPASE 4-RELATED"/>
    <property type="match status" value="1"/>
</dbReference>
<name>A0AAE1SXJ5_9SOLA</name>
<dbReference type="Proteomes" id="UP001291623">
    <property type="component" value="Unassembled WGS sequence"/>
</dbReference>
<dbReference type="EC" id="3.1.1.-" evidence="5"/>
<keyword evidence="9" id="KW-1185">Reference proteome</keyword>
<dbReference type="Gene3D" id="3.40.1090.10">
    <property type="entry name" value="Cytosolic phospholipase A2 catalytic domain"/>
    <property type="match status" value="2"/>
</dbReference>
<keyword evidence="2 4" id="KW-0442">Lipid degradation</keyword>
<evidence type="ECO:0000256" key="6">
    <source>
        <dbReference type="SAM" id="MobiDB-lite"/>
    </source>
</evidence>
<accession>A0AAE1SXJ5</accession>
<evidence type="ECO:0000313" key="9">
    <source>
        <dbReference type="Proteomes" id="UP001291623"/>
    </source>
</evidence>
<comment type="similarity">
    <text evidence="5">Belongs to the patatin family.</text>
</comment>
<feature type="compositionally biased region" description="Basic and acidic residues" evidence="6">
    <location>
        <begin position="557"/>
        <end position="587"/>
    </location>
</feature>
<comment type="caution">
    <text evidence="8">The sequence shown here is derived from an EMBL/GenBank/DDBJ whole genome shotgun (WGS) entry which is preliminary data.</text>
</comment>
<evidence type="ECO:0000256" key="1">
    <source>
        <dbReference type="ARBA" id="ARBA00022801"/>
    </source>
</evidence>
<comment type="function">
    <text evidence="5">Lipolytic acyl hydrolase (LAH).</text>
</comment>
<keyword evidence="1 4" id="KW-0378">Hydrolase</keyword>
<dbReference type="InterPro" id="IPR002641">
    <property type="entry name" value="PNPLA_dom"/>
</dbReference>
<gene>
    <name evidence="8" type="ORF">RND71_004263</name>
</gene>
<dbReference type="SUPFAM" id="SSF52151">
    <property type="entry name" value="FabD/lysophospholipase-like"/>
    <property type="match status" value="1"/>
</dbReference>
<feature type="active site" description="Nucleophile" evidence="4">
    <location>
        <position position="64"/>
    </location>
</feature>
<evidence type="ECO:0000259" key="7">
    <source>
        <dbReference type="PROSITE" id="PS51635"/>
    </source>
</evidence>
<organism evidence="8 9">
    <name type="scientific">Anisodus tanguticus</name>
    <dbReference type="NCBI Taxonomy" id="243964"/>
    <lineage>
        <taxon>Eukaryota</taxon>
        <taxon>Viridiplantae</taxon>
        <taxon>Streptophyta</taxon>
        <taxon>Embryophyta</taxon>
        <taxon>Tracheophyta</taxon>
        <taxon>Spermatophyta</taxon>
        <taxon>Magnoliopsida</taxon>
        <taxon>eudicotyledons</taxon>
        <taxon>Gunneridae</taxon>
        <taxon>Pentapetalae</taxon>
        <taxon>asterids</taxon>
        <taxon>lamiids</taxon>
        <taxon>Solanales</taxon>
        <taxon>Solanaceae</taxon>
        <taxon>Solanoideae</taxon>
        <taxon>Hyoscyameae</taxon>
        <taxon>Anisodus</taxon>
    </lineage>
</organism>
<evidence type="ECO:0000256" key="3">
    <source>
        <dbReference type="ARBA" id="ARBA00023098"/>
    </source>
</evidence>
<reference evidence="8" key="1">
    <citation type="submission" date="2023-12" db="EMBL/GenBank/DDBJ databases">
        <title>Genome assembly of Anisodus tanguticus.</title>
        <authorList>
            <person name="Wang Y.-J."/>
        </authorList>
    </citation>
    <scope>NUCLEOTIDE SEQUENCE</scope>
    <source>
        <strain evidence="8">KB-2021</strain>
        <tissue evidence="8">Leaf</tissue>
    </source>
</reference>
<feature type="region of interest" description="Disordered" evidence="6">
    <location>
        <begin position="361"/>
        <end position="394"/>
    </location>
</feature>
<dbReference type="GO" id="GO:0016298">
    <property type="term" value="F:lipase activity"/>
    <property type="evidence" value="ECO:0007669"/>
    <property type="project" value="UniProtKB-ARBA"/>
</dbReference>
<dbReference type="GO" id="GO:0052689">
    <property type="term" value="F:carboxylic ester hydrolase activity"/>
    <property type="evidence" value="ECO:0007669"/>
    <property type="project" value="UniProtKB-ARBA"/>
</dbReference>
<dbReference type="GO" id="GO:0016042">
    <property type="term" value="P:lipid catabolic process"/>
    <property type="evidence" value="ECO:0007669"/>
    <property type="project" value="UniProtKB-UniRule"/>
</dbReference>
<feature type="region of interest" description="Disordered" evidence="6">
    <location>
        <begin position="532"/>
        <end position="587"/>
    </location>
</feature>
<proteinExistence type="inferred from homology"/>
<dbReference type="PROSITE" id="PS51635">
    <property type="entry name" value="PNPLA"/>
    <property type="match status" value="1"/>
</dbReference>
<dbReference type="EMBL" id="JAVYJV010000002">
    <property type="protein sequence ID" value="KAK4377967.1"/>
    <property type="molecule type" value="Genomic_DNA"/>
</dbReference>
<feature type="active site" description="Proton acceptor" evidence="4">
    <location>
        <position position="222"/>
    </location>
</feature>
<comment type="caution">
    <text evidence="4">Lacks conserved residue(s) required for the propagation of feature annotation.</text>
</comment>
<sequence length="587" mass="64821">MVCDSDSEELLLEEKLAFMHETRHAFGRTALLLSGGASVGAFHVGVVKTLVEHKLLPRIIAGSSVGSIMCSIVATRSWPELQSFFEDSWHSLQFFDQLGGIFTIFRRVMTQGAVHETRQLQVLLRNLTNNLTFQEAYDMTGRILGITVCSPRKHEPPRCLNYLTSPHVVKWSAVTASCAFPGLFEAQELMAKDRSGDLVPYHPPFHLGPDATSGASSRRWRDGSLEVDLPMMQLKELFNVNHFIVSQANPHIAPLLRIKEFVRAYGGNFAAKRFAAQDWEGDVTVVMPATLAQHALDECVAILNHMRRLKRSAERAAAASHGLSSTVRFNASRRIPSWNCIARENSTGSLEDFLADVAASHHQGGSGTRNWRTHRTPHDGSDSESENVDLNSWTRSGGPLMRTTSADKFIDFVQNLEIGSRLNKGLTIDLNNIVPQMAGSRDPFSPSPRVTTPDRNSDTEFDQRDFSIRVPAGSSSITVGEGDLLQPERTNNGIVFNVVRKGDLTPSNRSLDSENNSSVQDAIAECVQLESPEKEMDISSVSEDGEHDVGEGQSRVNEVDSVHSCENRSTMDDGNDKQVVDKQVIDN</sequence>